<dbReference type="Pfam" id="PF18962">
    <property type="entry name" value="Por_Secre_tail"/>
    <property type="match status" value="1"/>
</dbReference>
<dbReference type="InterPro" id="IPR026444">
    <property type="entry name" value="Secre_tail"/>
</dbReference>
<organism evidence="4 5">
    <name type="scientific">Flavobacterium aquatile LMG 4008 = ATCC 11947</name>
    <dbReference type="NCBI Taxonomy" id="1453498"/>
    <lineage>
        <taxon>Bacteria</taxon>
        <taxon>Pseudomonadati</taxon>
        <taxon>Bacteroidota</taxon>
        <taxon>Flavobacteriia</taxon>
        <taxon>Flavobacteriales</taxon>
        <taxon>Flavobacteriaceae</taxon>
        <taxon>Flavobacterium</taxon>
    </lineage>
</organism>
<dbReference type="Gene3D" id="3.40.630.10">
    <property type="entry name" value="Zn peptidases"/>
    <property type="match status" value="1"/>
</dbReference>
<feature type="domain" description="Peptidase M28" evidence="2">
    <location>
        <begin position="99"/>
        <end position="284"/>
    </location>
</feature>
<dbReference type="InterPro" id="IPR045175">
    <property type="entry name" value="M28_fam"/>
</dbReference>
<keyword evidence="4" id="KW-0378">Hydrolase</keyword>
<feature type="domain" description="Secretion system C-terminal sorting" evidence="3">
    <location>
        <begin position="322"/>
        <end position="395"/>
    </location>
</feature>
<sequence length="396" mass="43629">MNSNSRSTLLFAFTLISFFTVKSQTFIPAYQTVVNQTSQTNITTNLTEFEALGIKRRGTAPLQNTLNWLKNKYLSYGYTASQMQEDSFTNGAFTCKNLILTKVGTLYPNTYVIVCGHYDSVVGTGTNDNGSGVVSILEVARLLQNIPTEYSIKFINFSGEEDGLVGSQHYVGSVVNSTTPKMDIKLVFNLDEVGGVAGMLNNNITCERDTGSPTSNNAASNTMTNQLINCVGLYTSLNTTLSYAYASDYMPFEDNNEVITGFFETNETSHRHTATDLLVNMDPVYNFNVAKAAVGATMHFAVASTSTLEMESFNTNFQVSFYPNPTKEILNISKGNIPSQDYQLSIIDINGKVVLNKKYDNAKYIEQVNVSSLSKGLYLCVLNFDNQSVSKKILID</sequence>
<evidence type="ECO:0000313" key="5">
    <source>
        <dbReference type="Proteomes" id="UP000029554"/>
    </source>
</evidence>
<proteinExistence type="predicted"/>
<dbReference type="AlphaFoldDB" id="A0A095SV41"/>
<keyword evidence="4" id="KW-0031">Aminopeptidase</keyword>
<dbReference type="InterPro" id="IPR007484">
    <property type="entry name" value="Peptidase_M28"/>
</dbReference>
<keyword evidence="1" id="KW-0732">Signal</keyword>
<dbReference type="STRING" id="1453498.LG45_08040"/>
<dbReference type="eggNOG" id="COG2234">
    <property type="taxonomic scope" value="Bacteria"/>
</dbReference>
<accession>A0A095SV41</accession>
<dbReference type="PANTHER" id="PTHR12147">
    <property type="entry name" value="METALLOPEPTIDASE M28 FAMILY MEMBER"/>
    <property type="match status" value="1"/>
</dbReference>
<evidence type="ECO:0000259" key="3">
    <source>
        <dbReference type="Pfam" id="PF18962"/>
    </source>
</evidence>
<evidence type="ECO:0000313" key="4">
    <source>
        <dbReference type="EMBL" id="KGD68234.1"/>
    </source>
</evidence>
<dbReference type="EMBL" id="JRHH01000003">
    <property type="protein sequence ID" value="KGD68234.1"/>
    <property type="molecule type" value="Genomic_DNA"/>
</dbReference>
<keyword evidence="5" id="KW-1185">Reference proteome</keyword>
<dbReference type="SUPFAM" id="SSF53187">
    <property type="entry name" value="Zn-dependent exopeptidases"/>
    <property type="match status" value="1"/>
</dbReference>
<name>A0A095SV41_9FLAO</name>
<dbReference type="GO" id="GO:0008235">
    <property type="term" value="F:metalloexopeptidase activity"/>
    <property type="evidence" value="ECO:0007669"/>
    <property type="project" value="InterPro"/>
</dbReference>
<dbReference type="GO" id="GO:0006508">
    <property type="term" value="P:proteolysis"/>
    <property type="evidence" value="ECO:0007669"/>
    <property type="project" value="InterPro"/>
</dbReference>
<comment type="caution">
    <text evidence="4">The sequence shown here is derived from an EMBL/GenBank/DDBJ whole genome shotgun (WGS) entry which is preliminary data.</text>
</comment>
<keyword evidence="4" id="KW-0645">Protease</keyword>
<protein>
    <submittedName>
        <fullName evidence="4">Leucyl aminopeptidase</fullName>
    </submittedName>
</protein>
<dbReference type="PANTHER" id="PTHR12147:SF26">
    <property type="entry name" value="PEPTIDASE M28 DOMAIN-CONTAINING PROTEIN"/>
    <property type="match status" value="1"/>
</dbReference>
<dbReference type="OrthoDB" id="1521787at2"/>
<evidence type="ECO:0000259" key="2">
    <source>
        <dbReference type="Pfam" id="PF04389"/>
    </source>
</evidence>
<reference evidence="4 5" key="1">
    <citation type="submission" date="2014-09" db="EMBL/GenBank/DDBJ databases">
        <title>Whole Genome Shotgun of Flavobacterium aquatile LMG 4008.</title>
        <authorList>
            <person name="Gale A.N."/>
            <person name="Pipes S.E."/>
            <person name="Newman J.D."/>
        </authorList>
    </citation>
    <scope>NUCLEOTIDE SEQUENCE [LARGE SCALE GENOMIC DNA]</scope>
    <source>
        <strain evidence="4 5">LMG 4008</strain>
    </source>
</reference>
<dbReference type="Pfam" id="PF04389">
    <property type="entry name" value="Peptidase_M28"/>
    <property type="match status" value="1"/>
</dbReference>
<gene>
    <name evidence="4" type="ORF">LG45_08040</name>
</gene>
<dbReference type="NCBIfam" id="TIGR04183">
    <property type="entry name" value="Por_Secre_tail"/>
    <property type="match status" value="1"/>
</dbReference>
<evidence type="ECO:0000256" key="1">
    <source>
        <dbReference type="ARBA" id="ARBA00022729"/>
    </source>
</evidence>
<dbReference type="RefSeq" id="WP_035125913.1">
    <property type="nucleotide sequence ID" value="NZ_JRHH01000003.1"/>
</dbReference>
<dbReference type="Proteomes" id="UP000029554">
    <property type="component" value="Unassembled WGS sequence"/>
</dbReference>
<dbReference type="GO" id="GO:0004177">
    <property type="term" value="F:aminopeptidase activity"/>
    <property type="evidence" value="ECO:0007669"/>
    <property type="project" value="UniProtKB-KW"/>
</dbReference>